<feature type="domain" description="Putative regulatory protein FmdB zinc ribbon" evidence="1">
    <location>
        <begin position="1"/>
        <end position="40"/>
    </location>
</feature>
<dbReference type="EMBL" id="CP019948">
    <property type="protein sequence ID" value="ARN80102.1"/>
    <property type="molecule type" value="Genomic_DNA"/>
</dbReference>
<gene>
    <name evidence="2" type="ORF">B1812_02290</name>
</gene>
<keyword evidence="3" id="KW-1185">Reference proteome</keyword>
<dbReference type="NCBIfam" id="TIGR02605">
    <property type="entry name" value="CxxC_CxxC_SSSS"/>
    <property type="match status" value="1"/>
</dbReference>
<proteinExistence type="predicted"/>
<organism evidence="2 3">
    <name type="scientific">Methylocystis bryophila</name>
    <dbReference type="NCBI Taxonomy" id="655015"/>
    <lineage>
        <taxon>Bacteria</taxon>
        <taxon>Pseudomonadati</taxon>
        <taxon>Pseudomonadota</taxon>
        <taxon>Alphaproteobacteria</taxon>
        <taxon>Hyphomicrobiales</taxon>
        <taxon>Methylocystaceae</taxon>
        <taxon>Methylocystis</taxon>
    </lineage>
</organism>
<sequence length="77" mass="7766">MPLYAYACADCAHQFETLVRSDETPACPSCGSEKLERQLSLIAKPAPGGDTGDSAPACAAMNGGTPCGACPAFNDAA</sequence>
<dbReference type="AlphaFoldDB" id="A0A1W6MRB3"/>
<dbReference type="InterPro" id="IPR013429">
    <property type="entry name" value="Regulatory_FmdB_Zinc_ribbon"/>
</dbReference>
<evidence type="ECO:0000313" key="3">
    <source>
        <dbReference type="Proteomes" id="UP000193978"/>
    </source>
</evidence>
<dbReference type="SMART" id="SM00834">
    <property type="entry name" value="CxxC_CXXC_SSSS"/>
    <property type="match status" value="1"/>
</dbReference>
<protein>
    <submittedName>
        <fullName evidence="2">FmdB family transcriptional regulator</fullName>
    </submittedName>
</protein>
<dbReference type="OrthoDB" id="9813321at2"/>
<evidence type="ECO:0000259" key="1">
    <source>
        <dbReference type="SMART" id="SM00834"/>
    </source>
</evidence>
<dbReference type="Proteomes" id="UP000193978">
    <property type="component" value="Chromosome"/>
</dbReference>
<dbReference type="STRING" id="655015.B1812_02290"/>
<accession>A0A1W6MRB3</accession>
<dbReference type="KEGG" id="mbry:B1812_02290"/>
<evidence type="ECO:0000313" key="2">
    <source>
        <dbReference type="EMBL" id="ARN80102.1"/>
    </source>
</evidence>
<dbReference type="Pfam" id="PF09723">
    <property type="entry name" value="Zn_ribbon_8"/>
    <property type="match status" value="1"/>
</dbReference>
<dbReference type="RefSeq" id="WP_085770158.1">
    <property type="nucleotide sequence ID" value="NZ_AP027149.1"/>
</dbReference>
<reference evidence="2 3" key="1">
    <citation type="submission" date="2017-02" db="EMBL/GenBank/DDBJ databases">
        <authorList>
            <person name="Peterson S.W."/>
        </authorList>
    </citation>
    <scope>NUCLEOTIDE SEQUENCE [LARGE SCALE GENOMIC DNA]</scope>
    <source>
        <strain evidence="2 3">S285</strain>
    </source>
</reference>
<name>A0A1W6MRB3_9HYPH</name>